<feature type="non-terminal residue" evidence="2">
    <location>
        <position position="185"/>
    </location>
</feature>
<comment type="caution">
    <text evidence="2">The sequence shown here is derived from an EMBL/GenBank/DDBJ whole genome shotgun (WGS) entry which is preliminary data.</text>
</comment>
<feature type="compositionally biased region" description="Acidic residues" evidence="1">
    <location>
        <begin position="117"/>
        <end position="129"/>
    </location>
</feature>
<accession>A0A8S0RFB2</accession>
<dbReference type="AlphaFoldDB" id="A0A8S0RFB2"/>
<dbReference type="Proteomes" id="UP000594638">
    <property type="component" value="Unassembled WGS sequence"/>
</dbReference>
<dbReference type="Gene3D" id="1.10.238.10">
    <property type="entry name" value="EF-hand"/>
    <property type="match status" value="1"/>
</dbReference>
<proteinExistence type="predicted"/>
<dbReference type="Gramene" id="OE9A081936T1">
    <property type="protein sequence ID" value="OE9A081936C1"/>
    <property type="gene ID" value="OE9A081936"/>
</dbReference>
<protein>
    <submittedName>
        <fullName evidence="2">Uncharacterized protein</fullName>
    </submittedName>
</protein>
<reference evidence="2 3" key="1">
    <citation type="submission" date="2019-12" db="EMBL/GenBank/DDBJ databases">
        <authorList>
            <person name="Alioto T."/>
            <person name="Alioto T."/>
            <person name="Gomez Garrido J."/>
        </authorList>
    </citation>
    <scope>NUCLEOTIDE SEQUENCE [LARGE SCALE GENOMIC DNA]</scope>
</reference>
<evidence type="ECO:0000256" key="1">
    <source>
        <dbReference type="SAM" id="MobiDB-lite"/>
    </source>
</evidence>
<name>A0A8S0RFB2_OLEEU</name>
<evidence type="ECO:0000313" key="2">
    <source>
        <dbReference type="EMBL" id="CAA2977118.1"/>
    </source>
</evidence>
<gene>
    <name evidence="2" type="ORF">OLEA9_A081936</name>
</gene>
<dbReference type="EMBL" id="CACTIH010002858">
    <property type="protein sequence ID" value="CAA2977118.1"/>
    <property type="molecule type" value="Genomic_DNA"/>
</dbReference>
<feature type="compositionally biased region" description="Basic and acidic residues" evidence="1">
    <location>
        <begin position="75"/>
        <end position="91"/>
    </location>
</feature>
<organism evidence="2 3">
    <name type="scientific">Olea europaea subsp. europaea</name>
    <dbReference type="NCBI Taxonomy" id="158383"/>
    <lineage>
        <taxon>Eukaryota</taxon>
        <taxon>Viridiplantae</taxon>
        <taxon>Streptophyta</taxon>
        <taxon>Embryophyta</taxon>
        <taxon>Tracheophyta</taxon>
        <taxon>Spermatophyta</taxon>
        <taxon>Magnoliopsida</taxon>
        <taxon>eudicotyledons</taxon>
        <taxon>Gunneridae</taxon>
        <taxon>Pentapetalae</taxon>
        <taxon>asterids</taxon>
        <taxon>lamiids</taxon>
        <taxon>Lamiales</taxon>
        <taxon>Oleaceae</taxon>
        <taxon>Oleeae</taxon>
        <taxon>Olea</taxon>
    </lineage>
</organism>
<keyword evidence="3" id="KW-1185">Reference proteome</keyword>
<evidence type="ECO:0000313" key="3">
    <source>
        <dbReference type="Proteomes" id="UP000594638"/>
    </source>
</evidence>
<feature type="region of interest" description="Disordered" evidence="1">
    <location>
        <begin position="1"/>
        <end position="133"/>
    </location>
</feature>
<sequence length="185" mass="20839">MASKKKGAAVKVEPKTEEPEEQSAAPLRRSSRATRGSVKPVVELVKDEVDSDEELSEHEVKPAKRASTARRTSTAKKESTKKEPAKREPVKRGPNKKPVVKQETEDVNVTANTERLEEADEEHAPDDEQDPHYELSEKEMKEINHAFDMNKLGDEDENLNTDGLRTAIRALGFEPRGDEIKRLMK</sequence>